<evidence type="ECO:0000313" key="1">
    <source>
        <dbReference type="EMBL" id="KKW21163.1"/>
    </source>
</evidence>
<dbReference type="PROSITE" id="PS51257">
    <property type="entry name" value="PROKAR_LIPOPROTEIN"/>
    <property type="match status" value="1"/>
</dbReference>
<protein>
    <recommendedName>
        <fullName evidence="3">Glycine-zipper-containing OmpA-like membrane domain-containing protein</fullName>
    </recommendedName>
</protein>
<proteinExistence type="predicted"/>
<evidence type="ECO:0000313" key="2">
    <source>
        <dbReference type="Proteomes" id="UP000034201"/>
    </source>
</evidence>
<dbReference type="EMBL" id="LCQQ01000013">
    <property type="protein sequence ID" value="KKW21163.1"/>
    <property type="molecule type" value="Genomic_DNA"/>
</dbReference>
<comment type="caution">
    <text evidence="1">The sequence shown here is derived from an EMBL/GenBank/DDBJ whole genome shotgun (WGS) entry which is preliminary data.</text>
</comment>
<dbReference type="Proteomes" id="UP000034201">
    <property type="component" value="Unassembled WGS sequence"/>
</dbReference>
<dbReference type="AlphaFoldDB" id="A0A0G1WQP8"/>
<sequence length="143" mass="14021">MTLSQRRISAPFASILVGALVLTGCASSGIPSYGAYHPSKPPVIQDADNQECLAFARSRTGDPADAAVRGGAVGGLLGAGGGAAAGAIGGAIAGNPGMGAGYGAAAGALLGIFMGAASEHSKMKDAHDRNYIACMQAKGYVVR</sequence>
<evidence type="ECO:0008006" key="3">
    <source>
        <dbReference type="Google" id="ProtNLM"/>
    </source>
</evidence>
<organism evidence="1 2">
    <name type="scientific">Candidatus Adlerbacteria bacterium GW2011_GWC1_50_9</name>
    <dbReference type="NCBI Taxonomy" id="1618608"/>
    <lineage>
        <taxon>Bacteria</taxon>
        <taxon>Candidatus Adleribacteriota</taxon>
    </lineage>
</organism>
<name>A0A0G1WQP8_9BACT</name>
<accession>A0A0G1WQP8</accession>
<reference evidence="1 2" key="1">
    <citation type="journal article" date="2015" name="Nature">
        <title>rRNA introns, odd ribosomes, and small enigmatic genomes across a large radiation of phyla.</title>
        <authorList>
            <person name="Brown C.T."/>
            <person name="Hug L.A."/>
            <person name="Thomas B.C."/>
            <person name="Sharon I."/>
            <person name="Castelle C.J."/>
            <person name="Singh A."/>
            <person name="Wilkins M.J."/>
            <person name="Williams K.H."/>
            <person name="Banfield J.F."/>
        </authorList>
    </citation>
    <scope>NUCLEOTIDE SEQUENCE [LARGE SCALE GENOMIC DNA]</scope>
</reference>
<gene>
    <name evidence="1" type="ORF">UY61_C0013G0012</name>
</gene>